<comment type="caution">
    <text evidence="1">The sequence shown here is derived from an EMBL/GenBank/DDBJ whole genome shotgun (WGS) entry which is preliminary data.</text>
</comment>
<protein>
    <submittedName>
        <fullName evidence="1">Uncharacterized protein</fullName>
    </submittedName>
</protein>
<gene>
    <name evidence="1" type="ORF">DSO57_1012075</name>
</gene>
<keyword evidence="2" id="KW-1185">Reference proteome</keyword>
<sequence length="75" mass="8326">MSTPSRPSAVLPGQSPTTVVTTCDSQAAFKFWALQNVGTFSGEGFRAWLYSFKDYCDNFSLSDAARLRGWIKTPR</sequence>
<dbReference type="Proteomes" id="UP001165960">
    <property type="component" value="Unassembled WGS sequence"/>
</dbReference>
<evidence type="ECO:0000313" key="2">
    <source>
        <dbReference type="Proteomes" id="UP001165960"/>
    </source>
</evidence>
<reference evidence="1" key="1">
    <citation type="submission" date="2022-04" db="EMBL/GenBank/DDBJ databases">
        <title>Genome of the entomopathogenic fungus Entomophthora muscae.</title>
        <authorList>
            <person name="Elya C."/>
            <person name="Lovett B.R."/>
            <person name="Lee E."/>
            <person name="Macias A.M."/>
            <person name="Hajek A.E."/>
            <person name="De Bivort B.L."/>
            <person name="Kasson M.T."/>
            <person name="De Fine Licht H.H."/>
            <person name="Stajich J.E."/>
        </authorList>
    </citation>
    <scope>NUCLEOTIDE SEQUENCE</scope>
    <source>
        <strain evidence="1">Berkeley</strain>
    </source>
</reference>
<evidence type="ECO:0000313" key="1">
    <source>
        <dbReference type="EMBL" id="KAJ9077910.1"/>
    </source>
</evidence>
<organism evidence="1 2">
    <name type="scientific">Entomophthora muscae</name>
    <dbReference type="NCBI Taxonomy" id="34485"/>
    <lineage>
        <taxon>Eukaryota</taxon>
        <taxon>Fungi</taxon>
        <taxon>Fungi incertae sedis</taxon>
        <taxon>Zoopagomycota</taxon>
        <taxon>Entomophthoromycotina</taxon>
        <taxon>Entomophthoromycetes</taxon>
        <taxon>Entomophthorales</taxon>
        <taxon>Entomophthoraceae</taxon>
        <taxon>Entomophthora</taxon>
    </lineage>
</organism>
<accession>A0ACC2TTU3</accession>
<proteinExistence type="predicted"/>
<name>A0ACC2TTU3_9FUNG</name>
<dbReference type="EMBL" id="QTSX02002172">
    <property type="protein sequence ID" value="KAJ9077910.1"/>
    <property type="molecule type" value="Genomic_DNA"/>
</dbReference>